<dbReference type="Pfam" id="PF07369">
    <property type="entry name" value="DUF1488"/>
    <property type="match status" value="1"/>
</dbReference>
<sequence length="92" mass="10780">MEFEADFWWDSKFSGLKFAGSIHGKRYVFAISRTALVDFFQTADTVEQAIENFEQNRPRFESMVERFVLGERLPHDDGPVVVTLLRCIEYQL</sequence>
<gene>
    <name evidence="1" type="ORF">KXJ70_02760</name>
</gene>
<keyword evidence="2" id="KW-1185">Reference proteome</keyword>
<dbReference type="RefSeq" id="WP_219041919.1">
    <property type="nucleotide sequence ID" value="NZ_JAHWDQ010000001.1"/>
</dbReference>
<accession>A0ABS6VMY4</accession>
<reference evidence="1" key="1">
    <citation type="submission" date="2021-07" db="EMBL/GenBank/DDBJ databases">
        <title>Zhongshania sp. CAU 1632 isolated from seawater.</title>
        <authorList>
            <person name="Kim W."/>
        </authorList>
    </citation>
    <scope>NUCLEOTIDE SEQUENCE</scope>
    <source>
        <strain evidence="1">CAU 1632</strain>
    </source>
</reference>
<evidence type="ECO:0000313" key="2">
    <source>
        <dbReference type="Proteomes" id="UP001166291"/>
    </source>
</evidence>
<comment type="caution">
    <text evidence="1">The sequence shown here is derived from an EMBL/GenBank/DDBJ whole genome shotgun (WGS) entry which is preliminary data.</text>
</comment>
<organism evidence="1 2">
    <name type="scientific">Zhongshania aquimaris</name>
    <dbReference type="NCBI Taxonomy" id="2857107"/>
    <lineage>
        <taxon>Bacteria</taxon>
        <taxon>Pseudomonadati</taxon>
        <taxon>Pseudomonadota</taxon>
        <taxon>Gammaproteobacteria</taxon>
        <taxon>Cellvibrionales</taxon>
        <taxon>Spongiibacteraceae</taxon>
        <taxon>Zhongshania</taxon>
    </lineage>
</organism>
<protein>
    <submittedName>
        <fullName evidence="1">DUF1488 domain-containing protein</fullName>
    </submittedName>
</protein>
<dbReference type="Proteomes" id="UP001166291">
    <property type="component" value="Unassembled WGS sequence"/>
</dbReference>
<name>A0ABS6VMY4_9GAMM</name>
<dbReference type="EMBL" id="JAHWDQ010000001">
    <property type="protein sequence ID" value="MBW2939677.1"/>
    <property type="molecule type" value="Genomic_DNA"/>
</dbReference>
<dbReference type="Gene3D" id="3.30.160.140">
    <property type="entry name" value="Shew3726-like"/>
    <property type="match status" value="1"/>
</dbReference>
<dbReference type="InterPro" id="IPR036692">
    <property type="entry name" value="Shew3726-like_sf"/>
</dbReference>
<proteinExistence type="predicted"/>
<evidence type="ECO:0000313" key="1">
    <source>
        <dbReference type="EMBL" id="MBW2939677.1"/>
    </source>
</evidence>
<dbReference type="InterPro" id="IPR009962">
    <property type="entry name" value="DUF1488"/>
</dbReference>
<dbReference type="SUPFAM" id="SSF160272">
    <property type="entry name" value="Shew3726-like"/>
    <property type="match status" value="1"/>
</dbReference>